<feature type="transmembrane region" description="Helical" evidence="1">
    <location>
        <begin position="64"/>
        <end position="87"/>
    </location>
</feature>
<evidence type="ECO:0000256" key="1">
    <source>
        <dbReference type="SAM" id="Phobius"/>
    </source>
</evidence>
<feature type="transmembrane region" description="Helical" evidence="1">
    <location>
        <begin position="99"/>
        <end position="119"/>
    </location>
</feature>
<keyword evidence="1" id="KW-0812">Transmembrane</keyword>
<dbReference type="EMBL" id="PPEI02000010">
    <property type="protein sequence ID" value="PWN59598.1"/>
    <property type="molecule type" value="Genomic_DNA"/>
</dbReference>
<keyword evidence="3" id="KW-1185">Reference proteome</keyword>
<evidence type="ECO:0008006" key="4">
    <source>
        <dbReference type="Google" id="ProtNLM"/>
    </source>
</evidence>
<name>A0A316WKB3_9FLAO</name>
<keyword evidence="1" id="KW-0472">Membrane</keyword>
<reference evidence="2" key="1">
    <citation type="submission" date="2018-04" db="EMBL/GenBank/DDBJ databases">
        <title>Draft Genome Sequences of Chryseobacterium lactis NCTC11390T isolated from milk, Chryseobacterium oncorhynchi 701B-08T from rainbow trout, and Chryseobacterium viscerum 687B-08T from diseased fish.</title>
        <authorList>
            <person name="Jeong J.-J."/>
            <person name="Lee Y.J."/>
            <person name="Pathiraja D."/>
            <person name="Park B."/>
            <person name="Choi I.-G."/>
            <person name="Kim K.D."/>
        </authorList>
    </citation>
    <scope>NUCLEOTIDE SEQUENCE [LARGE SCALE GENOMIC DNA]</scope>
    <source>
        <strain evidence="2">701B-08</strain>
    </source>
</reference>
<organism evidence="2 3">
    <name type="scientific">Chryseobacterium oncorhynchi</name>
    <dbReference type="NCBI Taxonomy" id="741074"/>
    <lineage>
        <taxon>Bacteria</taxon>
        <taxon>Pseudomonadati</taxon>
        <taxon>Bacteroidota</taxon>
        <taxon>Flavobacteriia</taxon>
        <taxon>Flavobacteriales</taxon>
        <taxon>Weeksellaceae</taxon>
        <taxon>Chryseobacterium group</taxon>
        <taxon>Chryseobacterium</taxon>
    </lineage>
</organism>
<protein>
    <recommendedName>
        <fullName evidence="4">DUF3592 domain-containing protein</fullName>
    </recommendedName>
</protein>
<dbReference type="AlphaFoldDB" id="A0A316WKB3"/>
<keyword evidence="1" id="KW-1133">Transmembrane helix</keyword>
<feature type="transmembrane region" description="Helical" evidence="1">
    <location>
        <begin position="26"/>
        <end position="52"/>
    </location>
</feature>
<evidence type="ECO:0000313" key="3">
    <source>
        <dbReference type="Proteomes" id="UP000236182"/>
    </source>
</evidence>
<dbReference type="OrthoDB" id="5197046at2"/>
<evidence type="ECO:0000313" key="2">
    <source>
        <dbReference type="EMBL" id="PWN59598.1"/>
    </source>
</evidence>
<gene>
    <name evidence="2" type="ORF">C1638_021160</name>
</gene>
<accession>A0A316WKB3</accession>
<feature type="transmembrane region" description="Helical" evidence="1">
    <location>
        <begin position="125"/>
        <end position="148"/>
    </location>
</feature>
<proteinExistence type="predicted"/>
<dbReference type="Proteomes" id="UP000236182">
    <property type="component" value="Unassembled WGS sequence"/>
</dbReference>
<dbReference type="RefSeq" id="WP_109623922.1">
    <property type="nucleotide sequence ID" value="NZ_PPEI02000010.1"/>
</dbReference>
<sequence>MKNNNTTDPIEMRKQRIARQKGSQGALLGILIGHAMILLGGVLIARSIFGFLEQDMTNSDEPPLAIFGMIVGLPFIIFGFFVHTGACRRFTGKLLSSPFVGPVPVLFIGFAVGAWWGLLSLSAKGIFWLIPTILSIIAILLLLSNILLRKSRSAKYKVLTRIITEGKITPALITDIPEIDPSSGGLIGTITVKFTDMAGVDRWVQKIGQWKRSDLPKTGDVATILYDPQHPENVSTIWVGPQGSTTIADFTLWHS</sequence>
<comment type="caution">
    <text evidence="2">The sequence shown here is derived from an EMBL/GenBank/DDBJ whole genome shotgun (WGS) entry which is preliminary data.</text>
</comment>